<evidence type="ECO:0000313" key="3">
    <source>
        <dbReference type="Proteomes" id="UP000323386"/>
    </source>
</evidence>
<dbReference type="CDD" id="cd12148">
    <property type="entry name" value="fungal_TF_MHR"/>
    <property type="match status" value="1"/>
</dbReference>
<feature type="region of interest" description="Disordered" evidence="1">
    <location>
        <begin position="275"/>
        <end position="312"/>
    </location>
</feature>
<gene>
    <name evidence="2" type="ORF">PSFLO_05685</name>
</gene>
<feature type="compositionally biased region" description="Low complexity" evidence="1">
    <location>
        <begin position="854"/>
        <end position="868"/>
    </location>
</feature>
<feature type="compositionally biased region" description="Polar residues" evidence="1">
    <location>
        <begin position="869"/>
        <end position="879"/>
    </location>
</feature>
<protein>
    <submittedName>
        <fullName evidence="2">Uncharacterized protein</fullName>
    </submittedName>
</protein>
<feature type="region of interest" description="Disordered" evidence="1">
    <location>
        <begin position="1"/>
        <end position="161"/>
    </location>
</feature>
<dbReference type="Proteomes" id="UP000323386">
    <property type="component" value="Unassembled WGS sequence"/>
</dbReference>
<keyword evidence="3" id="KW-1185">Reference proteome</keyword>
<feature type="region of interest" description="Disordered" evidence="1">
    <location>
        <begin position="177"/>
        <end position="247"/>
    </location>
</feature>
<evidence type="ECO:0000256" key="1">
    <source>
        <dbReference type="SAM" id="MobiDB-lite"/>
    </source>
</evidence>
<feature type="compositionally biased region" description="Polar residues" evidence="1">
    <location>
        <begin position="191"/>
        <end position="205"/>
    </location>
</feature>
<name>A0A5C3F6T4_9BASI</name>
<sequence>MPQLEKTGAPTLPRRSRESFEAQQVPRSYHHRSSGCDYPPLPSGMPSRWDGPEAEMAEPPAPHSPFYQDDGGHFHQQQQQQRRHSLARRRVDADYPDGVERHTFTSSTFGRAQRLEPPLPPLMAPPTAFGRRADDLEPMSRADRLLPSQDPMLPPSASASYPRALFSSVADRRAIDCEYAPAKPKPKTKAQHPQLSPVTDVNTRAGSDPQLASIRDAGNGAHGQVPSRMSAMEPPRQSRRPSDENMILPVAGNKRKFLEGLDVASAVLQQHRGFGKRLRDGDGNGEDDDDRRWAPFPASRDEASRMPSSASSHASDLAMIQNDNTAVPVQPIISYPETWWDHTVAVIGGSRPFATKLIQLLLRRFVQSNAIFFGLLHAPTLLRNVSTQEGIRSADPALYLSVLAVAACDMHRTQLVEPITADLRAADAASRKLSMQLIKMARQYIDSALLDEAGVSPSTGQAASILALLQEDGSSEQVALVGIAENIVRSSRIHETVSSREPGVQMCEPDSELYWRRPLASGSSEAEIKYESIVRLCWTGVSHRCRKLIAMPDLDVQAERWPDFLESVRPMAFWEPSILPPDLPPTFFHSQNLMRCSAEVARVCVALASTVSTLQSDLEGRPGTAAPDAVHELLRRLDKLESAFVRHRPTDAAEMHSILGRTCQMFCRMHVWARISIWRKHRLWTKVDEWSDPLATADVPLSRQLPPTVNYWIVLFDEMVCGLSKDLDSFVVAGTLPQTSAAEIDSVIRHCIVALDLVDASQAPYDFLRAFDRAAAVLKRVMSVSKFNPHFPQLDDAMEGRFVAAQARREHKRFLQGAAGEEGPPGSILNRVWTVPPPMPDPKAHELRRNTCPSSSSASSISAAGSTSTPDSNTVSVQSLEEETISAASRNNVSGPHVLSNG</sequence>
<feature type="compositionally biased region" description="Polar residues" evidence="1">
    <location>
        <begin position="886"/>
        <end position="902"/>
    </location>
</feature>
<feature type="compositionally biased region" description="Basic and acidic residues" evidence="1">
    <location>
        <begin position="89"/>
        <end position="103"/>
    </location>
</feature>
<dbReference type="EMBL" id="OOIP01000018">
    <property type="protein sequence ID" value="SPO40203.1"/>
    <property type="molecule type" value="Genomic_DNA"/>
</dbReference>
<accession>A0A5C3F6T4</accession>
<reference evidence="2 3" key="1">
    <citation type="submission" date="2018-03" db="EMBL/GenBank/DDBJ databases">
        <authorList>
            <person name="Guldener U."/>
        </authorList>
    </citation>
    <scope>NUCLEOTIDE SEQUENCE [LARGE SCALE GENOMIC DNA]</scope>
    <source>
        <strain evidence="2 3">DAOM196992</strain>
    </source>
</reference>
<dbReference type="OrthoDB" id="39175at2759"/>
<proteinExistence type="predicted"/>
<feature type="region of interest" description="Disordered" evidence="1">
    <location>
        <begin position="834"/>
        <end position="902"/>
    </location>
</feature>
<dbReference type="AlphaFoldDB" id="A0A5C3F6T4"/>
<evidence type="ECO:0000313" key="2">
    <source>
        <dbReference type="EMBL" id="SPO40203.1"/>
    </source>
</evidence>
<feature type="compositionally biased region" description="Basic and acidic residues" evidence="1">
    <location>
        <begin position="131"/>
        <end position="144"/>
    </location>
</feature>
<organism evidence="2 3">
    <name type="scientific">Pseudozyma flocculosa</name>
    <dbReference type="NCBI Taxonomy" id="84751"/>
    <lineage>
        <taxon>Eukaryota</taxon>
        <taxon>Fungi</taxon>
        <taxon>Dikarya</taxon>
        <taxon>Basidiomycota</taxon>
        <taxon>Ustilaginomycotina</taxon>
        <taxon>Ustilaginomycetes</taxon>
        <taxon>Ustilaginales</taxon>
        <taxon>Ustilaginaceae</taxon>
        <taxon>Pseudozyma</taxon>
    </lineage>
</organism>